<dbReference type="EMBL" id="CM044702">
    <property type="protein sequence ID" value="KAI5675116.1"/>
    <property type="molecule type" value="Genomic_DNA"/>
</dbReference>
<evidence type="ECO:0000313" key="2">
    <source>
        <dbReference type="Proteomes" id="UP001060085"/>
    </source>
</evidence>
<dbReference type="Proteomes" id="UP001060085">
    <property type="component" value="Linkage Group LG02"/>
</dbReference>
<name>A0ACC0BR99_CATRO</name>
<comment type="caution">
    <text evidence="1">The sequence shown here is derived from an EMBL/GenBank/DDBJ whole genome shotgun (WGS) entry which is preliminary data.</text>
</comment>
<protein>
    <submittedName>
        <fullName evidence="1">Uncharacterized protein</fullName>
    </submittedName>
</protein>
<sequence>MVGKNIIDVGVKDLVGAGLAVDEAKGFNQKLRDSIAKVNICGDTGNGFDSLDPKELWREITNRRLLKPWHPHTLHQLIYYAVYDNYDESVNGPPTYWFPSLHQSKCTNLGRLMEHQGPKLLGALYKDPISSFKQFQRFSVQHPEVYWSIILNELSIHFFKPPMCTLDTSDKSKHGGTWFPGSVLNIAESCLMPNSHLKKQDDSVAIVWRDEEHDGIVNQLTLKELREQVMLVANALDTLFSKGDAIAIDMPMTATAVIIYLAIVLAGFVVVSIADSFAPKEISTRLRVSKAKGIFTQDFIVRGGRRFPLYSRVVEADPCKAIVVPASGKELSLELRNQDISWNKFLNTVRDIPQSNYYSPSYQPIDSITNILFSSGTTGDPKAIPWTHLSPIRCAADSWAHADVQVGDVFCWPTNLGWVMGPILLYSCFLTGATLALYHGSPLGRGFGKFVQDAGVTILGTVPSLVKTWKSTRCMDGLNWTKIKNFCSTGEASNVDDDLWLSSKSYYKPIIECCGGTELASSYIQGNLLQPQAFAAFSSASMSTGLVILNEDGFPYPDDEACAGEVGLFPLYMGATDRLLNADHEKVYFEGMPTYKGMQLRRHGDILKRTVGGFLVVLGRADDTMNLGGIKTSSVEIERVCNRADDSILETAAVSSAPPNGGPEQLAIFVVLKEGFNSQPDVLKSKFSRAIQANLNPLFKVSLVKIVGVFPRTASNKLLRRVLRAQLKQELKIQSKI</sequence>
<proteinExistence type="predicted"/>
<keyword evidence="2" id="KW-1185">Reference proteome</keyword>
<organism evidence="1 2">
    <name type="scientific">Catharanthus roseus</name>
    <name type="common">Madagascar periwinkle</name>
    <name type="synonym">Vinca rosea</name>
    <dbReference type="NCBI Taxonomy" id="4058"/>
    <lineage>
        <taxon>Eukaryota</taxon>
        <taxon>Viridiplantae</taxon>
        <taxon>Streptophyta</taxon>
        <taxon>Embryophyta</taxon>
        <taxon>Tracheophyta</taxon>
        <taxon>Spermatophyta</taxon>
        <taxon>Magnoliopsida</taxon>
        <taxon>eudicotyledons</taxon>
        <taxon>Gunneridae</taxon>
        <taxon>Pentapetalae</taxon>
        <taxon>asterids</taxon>
        <taxon>lamiids</taxon>
        <taxon>Gentianales</taxon>
        <taxon>Apocynaceae</taxon>
        <taxon>Rauvolfioideae</taxon>
        <taxon>Vinceae</taxon>
        <taxon>Catharanthinae</taxon>
        <taxon>Catharanthus</taxon>
    </lineage>
</organism>
<reference evidence="2" key="1">
    <citation type="journal article" date="2023" name="Nat. Plants">
        <title>Single-cell RNA sequencing provides a high-resolution roadmap for understanding the multicellular compartmentation of specialized metabolism.</title>
        <authorList>
            <person name="Sun S."/>
            <person name="Shen X."/>
            <person name="Li Y."/>
            <person name="Li Y."/>
            <person name="Wang S."/>
            <person name="Li R."/>
            <person name="Zhang H."/>
            <person name="Shen G."/>
            <person name="Guo B."/>
            <person name="Wei J."/>
            <person name="Xu J."/>
            <person name="St-Pierre B."/>
            <person name="Chen S."/>
            <person name="Sun C."/>
        </authorList>
    </citation>
    <scope>NUCLEOTIDE SEQUENCE [LARGE SCALE GENOMIC DNA]</scope>
</reference>
<gene>
    <name evidence="1" type="ORF">M9H77_06066</name>
</gene>
<accession>A0ACC0BR99</accession>
<evidence type="ECO:0000313" key="1">
    <source>
        <dbReference type="EMBL" id="KAI5675116.1"/>
    </source>
</evidence>